<protein>
    <submittedName>
        <fullName evidence="1">Aspartyl-phosphate phosphatase Spo0E family protein</fullName>
    </submittedName>
</protein>
<evidence type="ECO:0000313" key="2">
    <source>
        <dbReference type="Proteomes" id="UP001357223"/>
    </source>
</evidence>
<dbReference type="Gene3D" id="4.10.280.10">
    <property type="entry name" value="Helix-loop-helix DNA-binding domain"/>
    <property type="match status" value="1"/>
</dbReference>
<reference evidence="1 2" key="1">
    <citation type="submission" date="2023-10" db="EMBL/GenBank/DDBJ databases">
        <title>Niallia locisalis sp.nov. isolated from a salt pond sample.</title>
        <authorList>
            <person name="Li X.-J."/>
            <person name="Dong L."/>
        </authorList>
    </citation>
    <scope>NUCLEOTIDE SEQUENCE [LARGE SCALE GENOMIC DNA]</scope>
    <source>
        <strain evidence="1 2">DSM 29761</strain>
    </source>
</reference>
<dbReference type="Proteomes" id="UP001357223">
    <property type="component" value="Chromosome"/>
</dbReference>
<organism evidence="1 2">
    <name type="scientific">Niallia oryzisoli</name>
    <dbReference type="NCBI Taxonomy" id="1737571"/>
    <lineage>
        <taxon>Bacteria</taxon>
        <taxon>Bacillati</taxon>
        <taxon>Bacillota</taxon>
        <taxon>Bacilli</taxon>
        <taxon>Bacillales</taxon>
        <taxon>Bacillaceae</taxon>
        <taxon>Niallia</taxon>
    </lineage>
</organism>
<name>A0ABZ2CAR7_9BACI</name>
<accession>A0ABZ2CAR7</accession>
<sequence length="61" mass="7048">MIFKIKSDEKNDLLNIIATVREEMIRTGMTEGLTSINTITLSQRLDEYIARYQAIMLKELA</sequence>
<dbReference type="RefSeq" id="WP_338449780.1">
    <property type="nucleotide sequence ID" value="NZ_CP137640.1"/>
</dbReference>
<dbReference type="SUPFAM" id="SSF140500">
    <property type="entry name" value="BAS1536-like"/>
    <property type="match status" value="1"/>
</dbReference>
<keyword evidence="2" id="KW-1185">Reference proteome</keyword>
<dbReference type="InterPro" id="IPR037208">
    <property type="entry name" value="Spo0E-like_sf"/>
</dbReference>
<gene>
    <name evidence="1" type="ORF">R4Z09_27140</name>
</gene>
<evidence type="ECO:0000313" key="1">
    <source>
        <dbReference type="EMBL" id="WVX80849.1"/>
    </source>
</evidence>
<proteinExistence type="predicted"/>
<dbReference type="InterPro" id="IPR018540">
    <property type="entry name" value="Spo0E-like"/>
</dbReference>
<dbReference type="Pfam" id="PF09388">
    <property type="entry name" value="SpoOE-like"/>
    <property type="match status" value="1"/>
</dbReference>
<dbReference type="InterPro" id="IPR036638">
    <property type="entry name" value="HLH_DNA-bd_sf"/>
</dbReference>
<dbReference type="EMBL" id="CP137640">
    <property type="protein sequence ID" value="WVX80849.1"/>
    <property type="molecule type" value="Genomic_DNA"/>
</dbReference>